<dbReference type="Pfam" id="PF01061">
    <property type="entry name" value="ABC2_membrane"/>
    <property type="match status" value="1"/>
</dbReference>
<dbReference type="InterPro" id="IPR003439">
    <property type="entry name" value="ABC_transporter-like_ATP-bd"/>
</dbReference>
<accession>A0AAN9ILF5</accession>
<name>A0AAN9ILF5_CLITE</name>
<proteinExistence type="predicted"/>
<feature type="transmembrane region" description="Helical" evidence="9">
    <location>
        <begin position="529"/>
        <end position="553"/>
    </location>
</feature>
<dbReference type="InterPro" id="IPR043926">
    <property type="entry name" value="ABCG_dom"/>
</dbReference>
<dbReference type="InterPro" id="IPR017871">
    <property type="entry name" value="ABC_transporter-like_CS"/>
</dbReference>
<comment type="subcellular location">
    <subcellularLocation>
        <location evidence="1">Membrane</location>
        <topology evidence="1">Multi-pass membrane protein</topology>
    </subcellularLocation>
</comment>
<dbReference type="Proteomes" id="UP001359559">
    <property type="component" value="Unassembled WGS sequence"/>
</dbReference>
<comment type="caution">
    <text evidence="11">The sequence shown here is derived from an EMBL/GenBank/DDBJ whole genome shotgun (WGS) entry which is preliminary data.</text>
</comment>
<dbReference type="PANTHER" id="PTHR48041:SF41">
    <property type="entry name" value="ABC TRANSPORTER G FAMILY"/>
    <property type="match status" value="1"/>
</dbReference>
<keyword evidence="3 9" id="KW-0812">Transmembrane</keyword>
<evidence type="ECO:0000313" key="11">
    <source>
        <dbReference type="EMBL" id="KAK7280361.1"/>
    </source>
</evidence>
<dbReference type="PANTHER" id="PTHR48041">
    <property type="entry name" value="ABC TRANSPORTER G FAMILY MEMBER 28"/>
    <property type="match status" value="1"/>
</dbReference>
<dbReference type="PROSITE" id="PS50893">
    <property type="entry name" value="ABC_TRANSPORTER_2"/>
    <property type="match status" value="1"/>
</dbReference>
<evidence type="ECO:0000256" key="4">
    <source>
        <dbReference type="ARBA" id="ARBA00022741"/>
    </source>
</evidence>
<feature type="transmembrane region" description="Helical" evidence="9">
    <location>
        <begin position="565"/>
        <end position="589"/>
    </location>
</feature>
<dbReference type="CDD" id="cd03213">
    <property type="entry name" value="ABCG_EPDR"/>
    <property type="match status" value="1"/>
</dbReference>
<dbReference type="AlphaFoldDB" id="A0AAN9ILF5"/>
<keyword evidence="12" id="KW-1185">Reference proteome</keyword>
<evidence type="ECO:0000256" key="3">
    <source>
        <dbReference type="ARBA" id="ARBA00022692"/>
    </source>
</evidence>
<dbReference type="PROSITE" id="PS00211">
    <property type="entry name" value="ABC_TRANSPORTER_1"/>
    <property type="match status" value="1"/>
</dbReference>
<sequence length="763" mass="84004">MNPKVRKIDIYIVIYKHTLHTHTHTPPLLPTEEKKETSMAGFGGKKVHQLVVGFGGSGLGQVVIAVAISFFVRIFSAPGPAMLPENENDDVPENDSHDNDDAPPSGKVTPVTIRWNNINCSVSDKSSKSVRFLLKNVSGEANPGRLLAIMGPSGSGKTTLLNVLAGQLAASPRLHLSGILEFNGKPCSKNAYRFAYVRQEDLFFSQLTVRETLSLATELQLPSISSAEERDEYVNNLLFKLGLVSCADTNVGDAKVRGISGGEKKRLSLACELLASPPVIFADEPTTGLDAFQAEKVMETLQHLAQDGHTVICSIHQPRGSVYAKFDDIILLTEGSLVYAGPAHDEPLAHFSKFGYHCPDHVNPAEFLADLISIDYSSADSVYSSQKRIDGLVESFSQRLSTVIYATPITIDDLSKSRKKISKRTVVKKGCWWKQFWLLLKRAWMQASRDAPTNKVRARMSIASAIIFGSVFWRMGKSQTSIQDRMGLLQVTAINTAMAALTKTVGVFPKERAIVDRERAKGSYSLGPYLFSKLLAEIPIGAAFPLMFGAVLYPMARLHPTLQRFGKFCGIVTMESFAASAMGLTVGAMVPTTEAAMAVGPSLMTVFIVFGGYYVNPENTPIIFRWIPNVSLIRWAFQGLSINEFSGLQFDHHHSFDVQTGEQALERISFGGSRIRDTVIAQNRILLFWYCTTYLLLEKNKPKYQQLESPVDNNKPHLKLEELNSEQFDQTLEAPPVSQVGSNQPLESPEVDLVGPFVLEGAK</sequence>
<feature type="domain" description="ABC transporter" evidence="10">
    <location>
        <begin position="113"/>
        <end position="359"/>
    </location>
</feature>
<dbReference type="InterPro" id="IPR050352">
    <property type="entry name" value="ABCG_transporters"/>
</dbReference>
<keyword evidence="7 9" id="KW-0472">Membrane</keyword>
<dbReference type="GO" id="GO:0016020">
    <property type="term" value="C:membrane"/>
    <property type="evidence" value="ECO:0007669"/>
    <property type="project" value="UniProtKB-SubCell"/>
</dbReference>
<dbReference type="SMART" id="SM00382">
    <property type="entry name" value="AAA"/>
    <property type="match status" value="1"/>
</dbReference>
<evidence type="ECO:0000256" key="9">
    <source>
        <dbReference type="SAM" id="Phobius"/>
    </source>
</evidence>
<feature type="transmembrane region" description="Helical" evidence="9">
    <location>
        <begin position="50"/>
        <end position="72"/>
    </location>
</feature>
<keyword evidence="4" id="KW-0547">Nucleotide-binding</keyword>
<evidence type="ECO:0000256" key="7">
    <source>
        <dbReference type="ARBA" id="ARBA00023136"/>
    </source>
</evidence>
<evidence type="ECO:0000256" key="1">
    <source>
        <dbReference type="ARBA" id="ARBA00004141"/>
    </source>
</evidence>
<dbReference type="GO" id="GO:0140359">
    <property type="term" value="F:ABC-type transporter activity"/>
    <property type="evidence" value="ECO:0007669"/>
    <property type="project" value="InterPro"/>
</dbReference>
<gene>
    <name evidence="11" type="ORF">RJT34_25425</name>
</gene>
<organism evidence="11 12">
    <name type="scientific">Clitoria ternatea</name>
    <name type="common">Butterfly pea</name>
    <dbReference type="NCBI Taxonomy" id="43366"/>
    <lineage>
        <taxon>Eukaryota</taxon>
        <taxon>Viridiplantae</taxon>
        <taxon>Streptophyta</taxon>
        <taxon>Embryophyta</taxon>
        <taxon>Tracheophyta</taxon>
        <taxon>Spermatophyta</taxon>
        <taxon>Magnoliopsida</taxon>
        <taxon>eudicotyledons</taxon>
        <taxon>Gunneridae</taxon>
        <taxon>Pentapetalae</taxon>
        <taxon>rosids</taxon>
        <taxon>fabids</taxon>
        <taxon>Fabales</taxon>
        <taxon>Fabaceae</taxon>
        <taxon>Papilionoideae</taxon>
        <taxon>50 kb inversion clade</taxon>
        <taxon>NPAAA clade</taxon>
        <taxon>indigoferoid/millettioid clade</taxon>
        <taxon>Phaseoleae</taxon>
        <taxon>Clitoria</taxon>
    </lineage>
</organism>
<dbReference type="InterPro" id="IPR013525">
    <property type="entry name" value="ABC2_TM"/>
</dbReference>
<dbReference type="InterPro" id="IPR003593">
    <property type="entry name" value="AAA+_ATPase"/>
</dbReference>
<dbReference type="Pfam" id="PF00005">
    <property type="entry name" value="ABC_tran"/>
    <property type="match status" value="1"/>
</dbReference>
<feature type="transmembrane region" description="Helical" evidence="9">
    <location>
        <begin position="595"/>
        <end position="615"/>
    </location>
</feature>
<dbReference type="FunFam" id="3.40.50.300:FF:000903">
    <property type="entry name" value="ABC transporter G family member 7"/>
    <property type="match status" value="1"/>
</dbReference>
<dbReference type="Pfam" id="PF19055">
    <property type="entry name" value="ABC2_membrane_7"/>
    <property type="match status" value="1"/>
</dbReference>
<dbReference type="Gene3D" id="3.40.50.300">
    <property type="entry name" value="P-loop containing nucleotide triphosphate hydrolases"/>
    <property type="match status" value="1"/>
</dbReference>
<dbReference type="SUPFAM" id="SSF52540">
    <property type="entry name" value="P-loop containing nucleoside triphosphate hydrolases"/>
    <property type="match status" value="1"/>
</dbReference>
<keyword evidence="6 9" id="KW-1133">Transmembrane helix</keyword>
<keyword evidence="2" id="KW-0813">Transport</keyword>
<dbReference type="GO" id="GO:0016887">
    <property type="term" value="F:ATP hydrolysis activity"/>
    <property type="evidence" value="ECO:0007669"/>
    <property type="project" value="InterPro"/>
</dbReference>
<keyword evidence="5" id="KW-0067">ATP-binding</keyword>
<evidence type="ECO:0000313" key="12">
    <source>
        <dbReference type="Proteomes" id="UP001359559"/>
    </source>
</evidence>
<reference evidence="11 12" key="1">
    <citation type="submission" date="2024-01" db="EMBL/GenBank/DDBJ databases">
        <title>The genomes of 5 underutilized Papilionoideae crops provide insights into root nodulation and disease resistance.</title>
        <authorList>
            <person name="Yuan L."/>
        </authorList>
    </citation>
    <scope>NUCLEOTIDE SEQUENCE [LARGE SCALE GENOMIC DNA]</scope>
    <source>
        <strain evidence="11">LY-2023</strain>
        <tissue evidence="11">Leaf</tissue>
    </source>
</reference>
<evidence type="ECO:0000256" key="5">
    <source>
        <dbReference type="ARBA" id="ARBA00022840"/>
    </source>
</evidence>
<evidence type="ECO:0000256" key="8">
    <source>
        <dbReference type="SAM" id="MobiDB-lite"/>
    </source>
</evidence>
<feature type="region of interest" description="Disordered" evidence="8">
    <location>
        <begin position="83"/>
        <end position="108"/>
    </location>
</feature>
<protein>
    <recommendedName>
        <fullName evidence="10">ABC transporter domain-containing protein</fullName>
    </recommendedName>
</protein>
<dbReference type="EMBL" id="JAYKXN010000006">
    <property type="protein sequence ID" value="KAK7280361.1"/>
    <property type="molecule type" value="Genomic_DNA"/>
</dbReference>
<dbReference type="GO" id="GO:0005524">
    <property type="term" value="F:ATP binding"/>
    <property type="evidence" value="ECO:0007669"/>
    <property type="project" value="UniProtKB-KW"/>
</dbReference>
<evidence type="ECO:0000259" key="10">
    <source>
        <dbReference type="PROSITE" id="PS50893"/>
    </source>
</evidence>
<evidence type="ECO:0000256" key="2">
    <source>
        <dbReference type="ARBA" id="ARBA00022448"/>
    </source>
</evidence>
<evidence type="ECO:0000256" key="6">
    <source>
        <dbReference type="ARBA" id="ARBA00022989"/>
    </source>
</evidence>
<dbReference type="InterPro" id="IPR027417">
    <property type="entry name" value="P-loop_NTPase"/>
</dbReference>